<accession>A0ABQ9G5J3</accession>
<name>A0ABQ9G5J3_9NEOP</name>
<evidence type="ECO:0000313" key="3">
    <source>
        <dbReference type="Proteomes" id="UP001159363"/>
    </source>
</evidence>
<proteinExistence type="predicted"/>
<evidence type="ECO:0000313" key="2">
    <source>
        <dbReference type="EMBL" id="KAJ8866311.1"/>
    </source>
</evidence>
<evidence type="ECO:0000256" key="1">
    <source>
        <dbReference type="SAM" id="MobiDB-lite"/>
    </source>
</evidence>
<gene>
    <name evidence="2" type="ORF">PR048_032154</name>
</gene>
<feature type="region of interest" description="Disordered" evidence="1">
    <location>
        <begin position="126"/>
        <end position="163"/>
    </location>
</feature>
<dbReference type="Proteomes" id="UP001159363">
    <property type="component" value="Chromosome 15"/>
</dbReference>
<sequence length="189" mass="21577">MPEPRWLKNVSEIFASKLHHHVLLYASIGTVSIEGDELQKGHHIFKIEYSPGNAQNLPSLEHCDTNHHIVCKTNDVVPEIPEDDNNKKCVSMTMLSATVLWLSVPHLKIQVARQLMLKRRLQYLSEDEEHKPTPPANEDEEHKPTPPANEDKETQHPSSGEVTRALETLENLFLLSDHVEENMATFNRL</sequence>
<protein>
    <submittedName>
        <fullName evidence="2">Uncharacterized protein</fullName>
    </submittedName>
</protein>
<feature type="compositionally biased region" description="Basic and acidic residues" evidence="1">
    <location>
        <begin position="140"/>
        <end position="155"/>
    </location>
</feature>
<organism evidence="2 3">
    <name type="scientific">Dryococelus australis</name>
    <dbReference type="NCBI Taxonomy" id="614101"/>
    <lineage>
        <taxon>Eukaryota</taxon>
        <taxon>Metazoa</taxon>
        <taxon>Ecdysozoa</taxon>
        <taxon>Arthropoda</taxon>
        <taxon>Hexapoda</taxon>
        <taxon>Insecta</taxon>
        <taxon>Pterygota</taxon>
        <taxon>Neoptera</taxon>
        <taxon>Polyneoptera</taxon>
        <taxon>Phasmatodea</taxon>
        <taxon>Verophasmatodea</taxon>
        <taxon>Anareolatae</taxon>
        <taxon>Phasmatidae</taxon>
        <taxon>Eurycanthinae</taxon>
        <taxon>Dryococelus</taxon>
    </lineage>
</organism>
<comment type="caution">
    <text evidence="2">The sequence shown here is derived from an EMBL/GenBank/DDBJ whole genome shotgun (WGS) entry which is preliminary data.</text>
</comment>
<keyword evidence="3" id="KW-1185">Reference proteome</keyword>
<reference evidence="2 3" key="1">
    <citation type="submission" date="2023-02" db="EMBL/GenBank/DDBJ databases">
        <title>LHISI_Scaffold_Assembly.</title>
        <authorList>
            <person name="Stuart O.P."/>
            <person name="Cleave R."/>
            <person name="Magrath M.J.L."/>
            <person name="Mikheyev A.S."/>
        </authorList>
    </citation>
    <scope>NUCLEOTIDE SEQUENCE [LARGE SCALE GENOMIC DNA]</scope>
    <source>
        <strain evidence="2">Daus_M_001</strain>
        <tissue evidence="2">Leg muscle</tissue>
    </source>
</reference>
<dbReference type="EMBL" id="JARBHB010000016">
    <property type="protein sequence ID" value="KAJ8866311.1"/>
    <property type="molecule type" value="Genomic_DNA"/>
</dbReference>